<sequence length="923" mass="100023">MHGASQDRFAGLPPIDPSALSPHDGPGLFIPPITPISPVDPSAPQSPVTDGKPRKKVNPLSDLIETEKVYVDLLTGIMRKVASAWSRQNLPPPELDTMFRSVEGIYKANRSLLTKLKEIGTNPSSPKALGDLLMRWIEDLEAPYTKYSETFVSGFDDWEPVRSNERLPTTLAMFSSSNPPPLPPSSPQHPPSPPLWSLDELFLLPKGRLRYYRKLYSRLLKSTTPGRSDHRLLTGALEKLDRLLSVIDQRAIHKVWGESVPPSEPTPLSPEDEVVIDLRTRDSTLPPLDTPSNRESDSTQATDSRSVSIASQDTTASSVENDFLAGSSAPLPVNDLERRLSTERTLDIFTMQPKQVKLQISPPNLHYTREIFASVDVFMQVTPRSTGIEVSQARGRVYLLTDLLLMCERMLPHEVAERGPGGPEMWLLYPPLAGKHLRVEEVEGSATAIAVTILRKETVFMHTKSWQDRDRLLHEFRECIERASTIVPTKNQQPPPPVPKLPDQGNMFQSNQSFASGPQSRPFSPSNTMPPHHHSGERVQSPPVDDMARMNVGGPYGSGGPQGHPGQPPHPGGGQYPPRSSSTGQPGPSFGPGQVMPPGPGQYMPPRSPGPPQRMPSGHAHPQYMPPPGPGQMMPPNGPGPGQVMGPGPGGPMFAPGQIVPPPRGTSQRAPSVPPPQGHLGAQYPPSSSSRAASPWGPPGSRPASDRSSGSIRKSSSSHSLASEFERRQHSMHGQYPPMPGMPDDLAPPNRPFISRSGSSSSLSSMGGTPLKLALPSAQYSIKSSSSFADPSPPTSPIEETPKPTGPTTSSVTAQMKCKVFLQEHHAKWKSLGSAKLMLYHESPTNIKQLVVQADSSKKNVLISTLVFEDGVERVGKCGVAVNLSDKGVRTGVVYMIQTKNEKDASTLFNALLAGSDRSEVRT</sequence>
<dbReference type="InterPro" id="IPR011993">
    <property type="entry name" value="PH-like_dom_sf"/>
</dbReference>
<evidence type="ECO:0000313" key="3">
    <source>
        <dbReference type="EMBL" id="GJE87627.1"/>
    </source>
</evidence>
<dbReference type="PANTHER" id="PTHR45924">
    <property type="entry name" value="FI17866P1"/>
    <property type="match status" value="1"/>
</dbReference>
<dbReference type="AlphaFoldDB" id="A0A9P3LBA6"/>
<feature type="compositionally biased region" description="Polar residues" evidence="1">
    <location>
        <begin position="506"/>
        <end position="529"/>
    </location>
</feature>
<protein>
    <submittedName>
        <fullName evidence="3">RhoGEF domain-containing protein</fullName>
    </submittedName>
</protein>
<feature type="compositionally biased region" description="Polar residues" evidence="1">
    <location>
        <begin position="298"/>
        <end position="314"/>
    </location>
</feature>
<organism evidence="3 4">
    <name type="scientific">Phanerochaete sordida</name>
    <dbReference type="NCBI Taxonomy" id="48140"/>
    <lineage>
        <taxon>Eukaryota</taxon>
        <taxon>Fungi</taxon>
        <taxon>Dikarya</taxon>
        <taxon>Basidiomycota</taxon>
        <taxon>Agaricomycotina</taxon>
        <taxon>Agaricomycetes</taxon>
        <taxon>Polyporales</taxon>
        <taxon>Phanerochaetaceae</taxon>
        <taxon>Phanerochaete</taxon>
    </lineage>
</organism>
<reference evidence="3 4" key="1">
    <citation type="submission" date="2021-08" db="EMBL/GenBank/DDBJ databases">
        <title>Draft Genome Sequence of Phanerochaete sordida strain YK-624.</title>
        <authorList>
            <person name="Mori T."/>
            <person name="Dohra H."/>
            <person name="Suzuki T."/>
            <person name="Kawagishi H."/>
            <person name="Hirai H."/>
        </authorList>
    </citation>
    <scope>NUCLEOTIDE SEQUENCE [LARGE SCALE GENOMIC DNA]</scope>
    <source>
        <strain evidence="3 4">YK-624</strain>
    </source>
</reference>
<evidence type="ECO:0000256" key="1">
    <source>
        <dbReference type="SAM" id="MobiDB-lite"/>
    </source>
</evidence>
<comment type="caution">
    <text evidence="3">The sequence shown here is derived from an EMBL/GenBank/DDBJ whole genome shotgun (WGS) entry which is preliminary data.</text>
</comment>
<feature type="compositionally biased region" description="Low complexity" evidence="1">
    <location>
        <begin position="755"/>
        <end position="768"/>
    </location>
</feature>
<dbReference type="PROSITE" id="PS50010">
    <property type="entry name" value="DH_2"/>
    <property type="match status" value="1"/>
</dbReference>
<evidence type="ECO:0000259" key="2">
    <source>
        <dbReference type="PROSITE" id="PS50010"/>
    </source>
</evidence>
<feature type="compositionally biased region" description="Gly residues" evidence="1">
    <location>
        <begin position="554"/>
        <end position="563"/>
    </location>
</feature>
<dbReference type="GO" id="GO:0005085">
    <property type="term" value="F:guanyl-nucleotide exchange factor activity"/>
    <property type="evidence" value="ECO:0007669"/>
    <property type="project" value="InterPro"/>
</dbReference>
<dbReference type="Pfam" id="PF00621">
    <property type="entry name" value="RhoGEF"/>
    <property type="match status" value="1"/>
</dbReference>
<dbReference type="InterPro" id="IPR000219">
    <property type="entry name" value="DH_dom"/>
</dbReference>
<feature type="compositionally biased region" description="Low complexity" evidence="1">
    <location>
        <begin position="685"/>
        <end position="695"/>
    </location>
</feature>
<dbReference type="Proteomes" id="UP000703269">
    <property type="component" value="Unassembled WGS sequence"/>
</dbReference>
<accession>A0A9P3LBA6</accession>
<proteinExistence type="predicted"/>
<dbReference type="OrthoDB" id="6244550at2759"/>
<dbReference type="SUPFAM" id="SSF48065">
    <property type="entry name" value="DBL homology domain (DH-domain)"/>
    <property type="match status" value="1"/>
</dbReference>
<dbReference type="PANTHER" id="PTHR45924:SF2">
    <property type="entry name" value="FI17866P1"/>
    <property type="match status" value="1"/>
</dbReference>
<feature type="compositionally biased region" description="Low complexity" evidence="1">
    <location>
        <begin position="706"/>
        <end position="723"/>
    </location>
</feature>
<feature type="compositionally biased region" description="Low complexity" evidence="1">
    <location>
        <begin position="649"/>
        <end position="658"/>
    </location>
</feature>
<feature type="region of interest" description="Disordered" evidence="1">
    <location>
        <begin position="1"/>
        <end position="59"/>
    </location>
</feature>
<evidence type="ECO:0000313" key="4">
    <source>
        <dbReference type="Proteomes" id="UP000703269"/>
    </source>
</evidence>
<dbReference type="Gene3D" id="1.20.900.10">
    <property type="entry name" value="Dbl homology (DH) domain"/>
    <property type="match status" value="1"/>
</dbReference>
<dbReference type="GO" id="GO:0031267">
    <property type="term" value="F:small GTPase binding"/>
    <property type="evidence" value="ECO:0007669"/>
    <property type="project" value="TreeGrafter"/>
</dbReference>
<gene>
    <name evidence="3" type="ORF">PsYK624_037100</name>
</gene>
<keyword evidence="4" id="KW-1185">Reference proteome</keyword>
<feature type="region of interest" description="Disordered" evidence="1">
    <location>
        <begin position="783"/>
        <end position="812"/>
    </location>
</feature>
<feature type="domain" description="DH" evidence="2">
    <location>
        <begin position="55"/>
        <end position="250"/>
    </location>
</feature>
<dbReference type="SMART" id="SM00325">
    <property type="entry name" value="RhoGEF"/>
    <property type="match status" value="1"/>
</dbReference>
<dbReference type="InterPro" id="IPR035899">
    <property type="entry name" value="DBL_dom_sf"/>
</dbReference>
<dbReference type="Gene3D" id="2.30.29.30">
    <property type="entry name" value="Pleckstrin-homology domain (PH domain)/Phosphotyrosine-binding domain (PTB)"/>
    <property type="match status" value="1"/>
</dbReference>
<dbReference type="EMBL" id="BPQB01000007">
    <property type="protein sequence ID" value="GJE87627.1"/>
    <property type="molecule type" value="Genomic_DNA"/>
</dbReference>
<feature type="region of interest" description="Disordered" evidence="1">
    <location>
        <begin position="281"/>
        <end position="314"/>
    </location>
</feature>
<name>A0A9P3LBA6_9APHY</name>
<feature type="region of interest" description="Disordered" evidence="1">
    <location>
        <begin position="484"/>
        <end position="770"/>
    </location>
</feature>